<dbReference type="SFLD" id="SFLDS00019">
    <property type="entry name" value="Glutathione_Transferase_(cytos"/>
    <property type="match status" value="1"/>
</dbReference>
<dbReference type="Pfam" id="PF00043">
    <property type="entry name" value="GST_C"/>
    <property type="match status" value="1"/>
</dbReference>
<dbReference type="OrthoDB" id="249703at2759"/>
<dbReference type="GO" id="GO:0005634">
    <property type="term" value="C:nucleus"/>
    <property type="evidence" value="ECO:0007669"/>
    <property type="project" value="TreeGrafter"/>
</dbReference>
<dbReference type="InterPro" id="IPR004045">
    <property type="entry name" value="Glutathione_S-Trfase_N"/>
</dbReference>
<dbReference type="GO" id="GO:0005737">
    <property type="term" value="C:cytoplasm"/>
    <property type="evidence" value="ECO:0007669"/>
    <property type="project" value="TreeGrafter"/>
</dbReference>
<feature type="domain" description="GST N-terminal" evidence="7">
    <location>
        <begin position="1"/>
        <end position="86"/>
    </location>
</feature>
<dbReference type="InterPro" id="IPR036433">
    <property type="entry name" value="EF1B_G_C_sf"/>
</dbReference>
<evidence type="ECO:0000259" key="6">
    <source>
        <dbReference type="PROSITE" id="PS50040"/>
    </source>
</evidence>
<dbReference type="SUPFAM" id="SSF47616">
    <property type="entry name" value="GST C-terminal domain-like"/>
    <property type="match status" value="1"/>
</dbReference>
<dbReference type="SMART" id="SM01183">
    <property type="entry name" value="EF1G"/>
    <property type="match status" value="1"/>
</dbReference>
<dbReference type="Pfam" id="PF00647">
    <property type="entry name" value="EF1G"/>
    <property type="match status" value="1"/>
</dbReference>
<dbReference type="FunFam" id="1.20.1050.10:FF:000006">
    <property type="entry name" value="Elongation factor 1 gamma"/>
    <property type="match status" value="1"/>
</dbReference>
<accession>A0A1X7VC86</accession>
<feature type="domain" description="GST C-terminal" evidence="8">
    <location>
        <begin position="87"/>
        <end position="215"/>
    </location>
</feature>
<dbReference type="EnsemblMetazoa" id="Aqu2.1.37127_001">
    <property type="protein sequence ID" value="Aqu2.1.37127_001"/>
    <property type="gene ID" value="Aqu2.1.37127"/>
</dbReference>
<evidence type="ECO:0000256" key="1">
    <source>
        <dbReference type="ARBA" id="ARBA00022218"/>
    </source>
</evidence>
<dbReference type="InterPro" id="IPR050802">
    <property type="entry name" value="EF-GSTs"/>
</dbReference>
<evidence type="ECO:0000256" key="2">
    <source>
        <dbReference type="ARBA" id="ARBA00022768"/>
    </source>
</evidence>
<dbReference type="InParanoid" id="A0A1X7VC86"/>
<dbReference type="eggNOG" id="KOG1627">
    <property type="taxonomic scope" value="Eukaryota"/>
</dbReference>
<dbReference type="AlphaFoldDB" id="A0A1X7VC86"/>
<evidence type="ECO:0000313" key="9">
    <source>
        <dbReference type="EnsemblMetazoa" id="Aqu2.1.37127_001"/>
    </source>
</evidence>
<dbReference type="SUPFAM" id="SSF52833">
    <property type="entry name" value="Thioredoxin-like"/>
    <property type="match status" value="1"/>
</dbReference>
<dbReference type="PROSITE" id="PS50405">
    <property type="entry name" value="GST_CTER"/>
    <property type="match status" value="1"/>
</dbReference>
<dbReference type="PANTHER" id="PTHR43986">
    <property type="entry name" value="ELONGATION FACTOR 1-GAMMA"/>
    <property type="match status" value="1"/>
</dbReference>
<evidence type="ECO:0000256" key="4">
    <source>
        <dbReference type="PROSITE-ProRule" id="PRU00519"/>
    </source>
</evidence>
<dbReference type="SFLD" id="SFLDG00358">
    <property type="entry name" value="Main_(cytGST)"/>
    <property type="match status" value="1"/>
</dbReference>
<dbReference type="PROSITE" id="PS50040">
    <property type="entry name" value="EF1G_C"/>
    <property type="match status" value="1"/>
</dbReference>
<dbReference type="PROSITE" id="PS50404">
    <property type="entry name" value="GST_NTER"/>
    <property type="match status" value="1"/>
</dbReference>
<organism evidence="9">
    <name type="scientific">Amphimedon queenslandica</name>
    <name type="common">Sponge</name>
    <dbReference type="NCBI Taxonomy" id="400682"/>
    <lineage>
        <taxon>Eukaryota</taxon>
        <taxon>Metazoa</taxon>
        <taxon>Porifera</taxon>
        <taxon>Demospongiae</taxon>
        <taxon>Heteroscleromorpha</taxon>
        <taxon>Haplosclerida</taxon>
        <taxon>Niphatidae</taxon>
        <taxon>Amphimedon</taxon>
    </lineage>
</organism>
<dbReference type="eggNOG" id="KOG0867">
    <property type="taxonomic scope" value="Eukaryota"/>
</dbReference>
<feature type="region of interest" description="Disordered" evidence="5">
    <location>
        <begin position="225"/>
        <end position="266"/>
    </location>
</feature>
<keyword evidence="2 4" id="KW-0251">Elongation factor</keyword>
<dbReference type="STRING" id="400682.A0A1X7VC86"/>
<dbReference type="CDD" id="cd03181">
    <property type="entry name" value="GST_C_EF1Bgamma_like"/>
    <property type="match status" value="1"/>
</dbReference>
<dbReference type="InterPro" id="IPR036282">
    <property type="entry name" value="Glutathione-S-Trfase_C_sf"/>
</dbReference>
<feature type="compositionally biased region" description="Basic and acidic residues" evidence="5">
    <location>
        <begin position="225"/>
        <end position="255"/>
    </location>
</feature>
<evidence type="ECO:0000313" key="10">
    <source>
        <dbReference type="Proteomes" id="UP000007879"/>
    </source>
</evidence>
<dbReference type="CDD" id="cd03044">
    <property type="entry name" value="GST_N_EF1Bgamma"/>
    <property type="match status" value="1"/>
</dbReference>
<dbReference type="EnsemblMetazoa" id="XM_003385041.3">
    <property type="protein sequence ID" value="XP_003385089.1"/>
    <property type="gene ID" value="LOC100635729"/>
</dbReference>
<dbReference type="InterPro" id="IPR036249">
    <property type="entry name" value="Thioredoxin-like_sf"/>
</dbReference>
<feature type="domain" description="EF-1-gamma C-terminal" evidence="6">
    <location>
        <begin position="270"/>
        <end position="431"/>
    </location>
</feature>
<reference evidence="9" key="2">
    <citation type="submission" date="2017-05" db="UniProtKB">
        <authorList>
            <consortium name="EnsemblMetazoa"/>
        </authorList>
    </citation>
    <scope>IDENTIFICATION</scope>
</reference>
<name>A0A1X7VC86_AMPQE</name>
<dbReference type="Gene3D" id="3.30.70.1010">
    <property type="entry name" value="Translation elongation factor EF1B, gamma chain, conserved domain"/>
    <property type="match status" value="1"/>
</dbReference>
<dbReference type="FunFam" id="3.40.30.10:FF:000233">
    <property type="entry name" value="Elongation factor 1-gamma"/>
    <property type="match status" value="1"/>
</dbReference>
<evidence type="ECO:0000259" key="8">
    <source>
        <dbReference type="PROSITE" id="PS50405"/>
    </source>
</evidence>
<dbReference type="FunFam" id="3.30.70.1010:FF:000001">
    <property type="entry name" value="Elongation factor 1-gamma 1"/>
    <property type="match status" value="1"/>
</dbReference>
<evidence type="ECO:0000259" key="7">
    <source>
        <dbReference type="PROSITE" id="PS50404"/>
    </source>
</evidence>
<dbReference type="Gene3D" id="1.20.1050.10">
    <property type="match status" value="1"/>
</dbReference>
<keyword evidence="3 4" id="KW-0648">Protein biosynthesis</keyword>
<dbReference type="GO" id="GO:0003746">
    <property type="term" value="F:translation elongation factor activity"/>
    <property type="evidence" value="ECO:0007669"/>
    <property type="project" value="UniProtKB-UniRule"/>
</dbReference>
<dbReference type="InterPro" id="IPR004046">
    <property type="entry name" value="GST_C"/>
</dbReference>
<dbReference type="InterPro" id="IPR040079">
    <property type="entry name" value="Glutathione_S-Trfase"/>
</dbReference>
<dbReference type="Proteomes" id="UP000007879">
    <property type="component" value="Unassembled WGS sequence"/>
</dbReference>
<keyword evidence="10" id="KW-1185">Reference proteome</keyword>
<protein>
    <recommendedName>
        <fullName evidence="1">Elongation factor 1-gamma</fullName>
    </recommendedName>
</protein>
<dbReference type="Gene3D" id="3.40.30.10">
    <property type="entry name" value="Glutaredoxin"/>
    <property type="match status" value="1"/>
</dbReference>
<proteinExistence type="predicted"/>
<dbReference type="KEGG" id="aqu:100635729"/>
<dbReference type="SUPFAM" id="SSF89942">
    <property type="entry name" value="eEF1-gamma domain"/>
    <property type="match status" value="1"/>
</dbReference>
<sequence>MAGTLYTYPDNFRAFKILIAAEYSGKNIRVVSEPPEFVLGETNKSADFLAKFPLGKVPAFVTENGDNIYESNAIAYYVSSSALRGTSDLDAALVQQYLCFAENELLPPICTWVFPTFGYMPFNKETARVAQEAVKRLLGVLNDVLATRTFLVGERVTLADIGVCCTLLMLYKQVLEPQFRNPFVNLNRWFVTCINQPQFKKVLGDVTLCEKAAQFDAKKYAELHPKKEKPAKEKQPQQEKKQQEKKKQEKKPKEPEPEEEEEEEAPKHVFVDPYLSLPKSSFVLDAFKRTFCNEDPVKNTIPYLWENFDKEGYSIWRCDYLYPEELKMTFMASNLVGGFFQRIEKLHKYGFAVIYVLGENYKLNISGFWILRGQELAFDLVEDWNIDAPSYKFEKLDSDSTEVREFVNGFMIKDRGDEFEGKRIADVKIFK</sequence>
<dbReference type="InterPro" id="IPR010987">
    <property type="entry name" value="Glutathione-S-Trfase_C-like"/>
</dbReference>
<reference evidence="10" key="1">
    <citation type="journal article" date="2010" name="Nature">
        <title>The Amphimedon queenslandica genome and the evolution of animal complexity.</title>
        <authorList>
            <person name="Srivastava M."/>
            <person name="Simakov O."/>
            <person name="Chapman J."/>
            <person name="Fahey B."/>
            <person name="Gauthier M.E."/>
            <person name="Mitros T."/>
            <person name="Richards G.S."/>
            <person name="Conaco C."/>
            <person name="Dacre M."/>
            <person name="Hellsten U."/>
            <person name="Larroux C."/>
            <person name="Putnam N.H."/>
            <person name="Stanke M."/>
            <person name="Adamska M."/>
            <person name="Darling A."/>
            <person name="Degnan S.M."/>
            <person name="Oakley T.H."/>
            <person name="Plachetzki D.C."/>
            <person name="Zhai Y."/>
            <person name="Adamski M."/>
            <person name="Calcino A."/>
            <person name="Cummins S.F."/>
            <person name="Goodstein D.M."/>
            <person name="Harris C."/>
            <person name="Jackson D.J."/>
            <person name="Leys S.P."/>
            <person name="Shu S."/>
            <person name="Woodcroft B.J."/>
            <person name="Vervoort M."/>
            <person name="Kosik K.S."/>
            <person name="Manning G."/>
            <person name="Degnan B.M."/>
            <person name="Rokhsar D.S."/>
        </authorList>
    </citation>
    <scope>NUCLEOTIDE SEQUENCE [LARGE SCALE GENOMIC DNA]</scope>
</reference>
<evidence type="ECO:0000256" key="5">
    <source>
        <dbReference type="SAM" id="MobiDB-lite"/>
    </source>
</evidence>
<evidence type="ECO:0000256" key="3">
    <source>
        <dbReference type="ARBA" id="ARBA00022917"/>
    </source>
</evidence>
<dbReference type="OMA" id="TQYFSWT"/>
<gene>
    <name evidence="9" type="primary">100635729</name>
</gene>
<dbReference type="InterPro" id="IPR001662">
    <property type="entry name" value="EF1B_G_C"/>
</dbReference>
<dbReference type="Pfam" id="PF02798">
    <property type="entry name" value="GST_N"/>
    <property type="match status" value="1"/>
</dbReference>
<dbReference type="PANTHER" id="PTHR43986:SF1">
    <property type="entry name" value="ELONGATION FACTOR 1-GAMMA"/>
    <property type="match status" value="1"/>
</dbReference>